<dbReference type="InterPro" id="IPR027417">
    <property type="entry name" value="P-loop_NTPase"/>
</dbReference>
<keyword evidence="5 10" id="KW-0067">ATP-binding</keyword>
<evidence type="ECO:0000313" key="11">
    <source>
        <dbReference type="Proteomes" id="UP000053577"/>
    </source>
</evidence>
<dbReference type="PANTHER" id="PTHR43582">
    <property type="entry name" value="LINEARMYCIN RESISTANCE ATP-BINDING PROTEIN LNRL"/>
    <property type="match status" value="1"/>
</dbReference>
<dbReference type="Pfam" id="PF00005">
    <property type="entry name" value="ABC_tran"/>
    <property type="match status" value="1"/>
</dbReference>
<dbReference type="FunFam" id="3.40.50.300:FF:000335">
    <property type="entry name" value="ATP binding cassette subfamily A member 5"/>
    <property type="match status" value="1"/>
</dbReference>
<protein>
    <submittedName>
        <fullName evidence="10">Daunorubicin ABC transporter ATP-binding protein</fullName>
    </submittedName>
</protein>
<evidence type="ECO:0000256" key="4">
    <source>
        <dbReference type="ARBA" id="ARBA00022741"/>
    </source>
</evidence>
<dbReference type="Proteomes" id="UP000053577">
    <property type="component" value="Unassembled WGS sequence"/>
</dbReference>
<dbReference type="PATRIC" id="fig|61435.5.peg.299"/>
<comment type="caution">
    <text evidence="10">The sequence shown here is derived from an EMBL/GenBank/DDBJ whole genome shotgun (WGS) entry which is preliminary data.</text>
</comment>
<dbReference type="SUPFAM" id="SSF52540">
    <property type="entry name" value="P-loop containing nucleoside triphosphate hydrolases"/>
    <property type="match status" value="1"/>
</dbReference>
<dbReference type="GO" id="GO:0016887">
    <property type="term" value="F:ATP hydrolysis activity"/>
    <property type="evidence" value="ECO:0007669"/>
    <property type="project" value="InterPro"/>
</dbReference>
<dbReference type="Gene3D" id="3.40.50.300">
    <property type="entry name" value="P-loop containing nucleotide triphosphate hydrolases"/>
    <property type="match status" value="1"/>
</dbReference>
<evidence type="ECO:0000256" key="7">
    <source>
        <dbReference type="ARBA" id="ARBA00023136"/>
    </source>
</evidence>
<dbReference type="PANTHER" id="PTHR43582:SF2">
    <property type="entry name" value="LINEARMYCIN RESISTANCE ATP-BINDING PROTEIN LNRL"/>
    <property type="match status" value="1"/>
</dbReference>
<evidence type="ECO:0000313" key="10">
    <source>
        <dbReference type="EMBL" id="KSV18671.1"/>
    </source>
</evidence>
<dbReference type="EMBL" id="JGYD01000010">
    <property type="protein sequence ID" value="KSV18671.1"/>
    <property type="molecule type" value="Genomic_DNA"/>
</dbReference>
<proteinExistence type="inferred from homology"/>
<dbReference type="eggNOG" id="COG1131">
    <property type="taxonomic scope" value="Bacteria"/>
</dbReference>
<dbReference type="SMART" id="SM00382">
    <property type="entry name" value="AAA"/>
    <property type="match status" value="1"/>
</dbReference>
<comment type="similarity">
    <text evidence="8">Belongs to the ABC transporter superfamily. Drug exporter-1 (DrugE1) (TC 3.A.1.105) family.</text>
</comment>
<evidence type="ECO:0000256" key="5">
    <source>
        <dbReference type="ARBA" id="ARBA00022840"/>
    </source>
</evidence>
<accession>A0A0V8M4H2</accession>
<sequence>MAATSKAPPEIPAIETADLSRSYGQLLAVEKLNLNIRKGELFALLGPNGAGKSTTINMLCCLLKPTAGTARIMGFDINTQSYQVKSTIGSSPQETAISDHLTPVENLELFGRLNGVAPEKLKEWIPRFLEIMGLEDRAKSQVRTFSGGMKRRLSIMMALIHNPDVVFLDEPTLGLDPQVRHAMWEYIKSLKGQKTILLTTHYMEEADQLADRIGIMDQGKIVALGTPVELKQSLIKEPTMKIQAFNISQKIIADLKTFYPKVEFSGGTLSVSAEHLEFNEIVNRLQNAGAVIRSAQIKDPSLEDVYLKLTGKELRP</sequence>
<dbReference type="PROSITE" id="PS50893">
    <property type="entry name" value="ABC_TRANSPORTER_2"/>
    <property type="match status" value="1"/>
</dbReference>
<keyword evidence="4" id="KW-0547">Nucleotide-binding</keyword>
<dbReference type="GO" id="GO:0005524">
    <property type="term" value="F:ATP binding"/>
    <property type="evidence" value="ECO:0007669"/>
    <property type="project" value="UniProtKB-KW"/>
</dbReference>
<dbReference type="GO" id="GO:1900753">
    <property type="term" value="P:doxorubicin transport"/>
    <property type="evidence" value="ECO:0007669"/>
    <property type="project" value="InterPro"/>
</dbReference>
<keyword evidence="6" id="KW-1133">Transmembrane helix</keyword>
<keyword evidence="7" id="KW-0472">Membrane</keyword>
<dbReference type="AlphaFoldDB" id="A0A0V8M4H2"/>
<comment type="subcellular location">
    <subcellularLocation>
        <location evidence="1">Membrane</location>
        <topology evidence="1">Multi-pass membrane protein</topology>
    </subcellularLocation>
</comment>
<dbReference type="GO" id="GO:0016020">
    <property type="term" value="C:membrane"/>
    <property type="evidence" value="ECO:0007669"/>
    <property type="project" value="UniProtKB-SubCell"/>
</dbReference>
<keyword evidence="3" id="KW-0812">Transmembrane</keyword>
<dbReference type="InterPro" id="IPR003439">
    <property type="entry name" value="ABC_transporter-like_ATP-bd"/>
</dbReference>
<reference evidence="10 11" key="1">
    <citation type="journal article" date="2015" name="Sci. Rep.">
        <title>A comparative genomics and reductive dehalogenase gene transcription study of two chloroethene-respiring bacteria, Dehalococcoides mccartyi strains MB and 11a.</title>
        <authorList>
            <person name="Low A."/>
            <person name="Shen Z."/>
            <person name="Cheng D."/>
            <person name="Rogers M.J."/>
            <person name="Lee P.K."/>
            <person name="He J."/>
        </authorList>
    </citation>
    <scope>NUCLEOTIDE SEQUENCE [LARGE SCALE GENOMIC DNA]</scope>
    <source>
        <strain evidence="10 11">MB</strain>
    </source>
</reference>
<dbReference type="InterPro" id="IPR005894">
    <property type="entry name" value="DrrA"/>
</dbReference>
<dbReference type="InterPro" id="IPR003593">
    <property type="entry name" value="AAA+_ATPase"/>
</dbReference>
<evidence type="ECO:0000259" key="9">
    <source>
        <dbReference type="PROSITE" id="PS50893"/>
    </source>
</evidence>
<dbReference type="OrthoDB" id="9767778at2"/>
<feature type="domain" description="ABC transporter" evidence="9">
    <location>
        <begin position="14"/>
        <end position="243"/>
    </location>
</feature>
<dbReference type="NCBIfam" id="TIGR01188">
    <property type="entry name" value="drrA"/>
    <property type="match status" value="1"/>
</dbReference>
<evidence type="ECO:0000256" key="3">
    <source>
        <dbReference type="ARBA" id="ARBA00022692"/>
    </source>
</evidence>
<organism evidence="10 11">
    <name type="scientific">Dehalococcoides mccartyi</name>
    <dbReference type="NCBI Taxonomy" id="61435"/>
    <lineage>
        <taxon>Bacteria</taxon>
        <taxon>Bacillati</taxon>
        <taxon>Chloroflexota</taxon>
        <taxon>Dehalococcoidia</taxon>
        <taxon>Dehalococcoidales</taxon>
        <taxon>Dehalococcoidaceae</taxon>
        <taxon>Dehalococcoides</taxon>
    </lineage>
</organism>
<dbReference type="RefSeq" id="WP_058292160.1">
    <property type="nucleotide sequence ID" value="NZ_JGYD01000010.1"/>
</dbReference>
<name>A0A0V8M4H2_9CHLR</name>
<dbReference type="GO" id="GO:0043215">
    <property type="term" value="P:daunorubicin transport"/>
    <property type="evidence" value="ECO:0007669"/>
    <property type="project" value="InterPro"/>
</dbReference>
<keyword evidence="2" id="KW-0813">Transport</keyword>
<gene>
    <name evidence="10" type="ORF">DA01_01470</name>
</gene>
<evidence type="ECO:0000256" key="6">
    <source>
        <dbReference type="ARBA" id="ARBA00022989"/>
    </source>
</evidence>
<evidence type="ECO:0000256" key="2">
    <source>
        <dbReference type="ARBA" id="ARBA00022448"/>
    </source>
</evidence>
<evidence type="ECO:0000256" key="1">
    <source>
        <dbReference type="ARBA" id="ARBA00004141"/>
    </source>
</evidence>
<evidence type="ECO:0000256" key="8">
    <source>
        <dbReference type="ARBA" id="ARBA00049985"/>
    </source>
</evidence>